<gene>
    <name evidence="5" type="ORF">A7P90_05570</name>
</gene>
<dbReference type="SUPFAM" id="SSF69279">
    <property type="entry name" value="Phage tail proteins"/>
    <property type="match status" value="2"/>
</dbReference>
<dbReference type="Gene3D" id="2.30.300.10">
    <property type="entry name" value="Baseplate protein-like domain - beta roll fold"/>
    <property type="match status" value="1"/>
</dbReference>
<evidence type="ECO:0000313" key="6">
    <source>
        <dbReference type="Proteomes" id="UP000077589"/>
    </source>
</evidence>
<dbReference type="InterPro" id="IPR049354">
    <property type="entry name" value="GpP-like_N"/>
</dbReference>
<dbReference type="AlphaFoldDB" id="A0A1A9RIA1"/>
<dbReference type="EMBL" id="LXSG01000032">
    <property type="protein sequence ID" value="OAM18744.1"/>
    <property type="molecule type" value="Genomic_DNA"/>
</dbReference>
<evidence type="ECO:0008006" key="7">
    <source>
        <dbReference type="Google" id="ProtNLM"/>
    </source>
</evidence>
<dbReference type="Pfam" id="PF21683">
    <property type="entry name" value="GpP-like_1st"/>
    <property type="match status" value="1"/>
</dbReference>
<dbReference type="InterPro" id="IPR026276">
    <property type="entry name" value="Baseplate_GpP"/>
</dbReference>
<dbReference type="PIRSF" id="PIRSF004440">
    <property type="entry name" value="GpP"/>
    <property type="match status" value="1"/>
</dbReference>
<comment type="caution">
    <text evidence="5">The sequence shown here is derived from an EMBL/GenBank/DDBJ whole genome shotgun (WGS) entry which is preliminary data.</text>
</comment>
<evidence type="ECO:0000259" key="3">
    <source>
        <dbReference type="Pfam" id="PF21929"/>
    </source>
</evidence>
<evidence type="ECO:0000259" key="2">
    <source>
        <dbReference type="Pfam" id="PF21683"/>
    </source>
</evidence>
<dbReference type="OrthoDB" id="9016931at2"/>
<proteinExistence type="predicted"/>
<dbReference type="Gene3D" id="3.30.1920.10">
    <property type="entry name" value="Baseplate protein-like domains - 2 layer sandwich fold"/>
    <property type="match status" value="1"/>
</dbReference>
<dbReference type="InterPro" id="IPR053981">
    <property type="entry name" value="Gp44/GpP-like_2nd"/>
</dbReference>
<feature type="compositionally biased region" description="Basic residues" evidence="1">
    <location>
        <begin position="341"/>
        <end position="353"/>
    </location>
</feature>
<dbReference type="RefSeq" id="WP_064087703.1">
    <property type="nucleotide sequence ID" value="NZ_LXSG01000032.1"/>
</dbReference>
<evidence type="ECO:0000256" key="1">
    <source>
        <dbReference type="SAM" id="MobiDB-lite"/>
    </source>
</evidence>
<evidence type="ECO:0000259" key="4">
    <source>
        <dbReference type="Pfam" id="PF22255"/>
    </source>
</evidence>
<feature type="domain" description="Baseplate hub protein gp44/GpP-like second" evidence="4">
    <location>
        <begin position="92"/>
        <end position="177"/>
    </location>
</feature>
<name>A0A1A9RIA1_EIKCO</name>
<feature type="domain" description="Baseplate hub protein gp44/GpP-like C-terminal" evidence="3">
    <location>
        <begin position="250"/>
        <end position="332"/>
    </location>
</feature>
<dbReference type="Proteomes" id="UP000077589">
    <property type="component" value="Unassembled WGS sequence"/>
</dbReference>
<sequence>MANKCELWVNNQIFGGWTEISIQRGIEQMSGSFSLTVTERWPGQLEARPIQTGDSCVVKIDGVPVVTGYVNRTRQGYSATDTWFSVEGRDKTADLTDCSAIHKSGQWKSASLKQIAADLCRPFGIEVFIGARGEKAAGETIASFALEDSETVQDALQRLLRMKALMMWTDGTGRLVIDLPDQTAAGTALVEGENILSAEGTKDESEQYSQYIVKSQGRGKHDGKGDAADAGVKRYRPLLILAEDQSQSPAARAKHEATMREGKADRAEIKVQSWRQGGDKGELWLPGLRVQVKAAHIHKDDEEMIISEIEYSLNDQEGTVATLQLANPKAYDQLAEQPRQKQGRGRGKRRGGRKRNEPSAKNPAAGGTRRT</sequence>
<feature type="domain" description="Baseplate hub protein gp44-like N-terminal" evidence="2">
    <location>
        <begin position="6"/>
        <end position="90"/>
    </location>
</feature>
<dbReference type="Pfam" id="PF22255">
    <property type="entry name" value="Gp44-like_2nd"/>
    <property type="match status" value="1"/>
</dbReference>
<protein>
    <recommendedName>
        <fullName evidence="7">Phage tail protein</fullName>
    </recommendedName>
</protein>
<evidence type="ECO:0000313" key="5">
    <source>
        <dbReference type="EMBL" id="OAM18744.1"/>
    </source>
</evidence>
<organism evidence="5 6">
    <name type="scientific">Eikenella corrodens</name>
    <dbReference type="NCBI Taxonomy" id="539"/>
    <lineage>
        <taxon>Bacteria</taxon>
        <taxon>Pseudomonadati</taxon>
        <taxon>Pseudomonadota</taxon>
        <taxon>Betaproteobacteria</taxon>
        <taxon>Neisseriales</taxon>
        <taxon>Neisseriaceae</taxon>
        <taxon>Eikenella</taxon>
    </lineage>
</organism>
<accession>A0A1A9RIA1</accession>
<dbReference type="InterPro" id="IPR023399">
    <property type="entry name" value="Baseplate-like_2-layer_sand"/>
</dbReference>
<dbReference type="Gene3D" id="3.55.50.10">
    <property type="entry name" value="Baseplate protein-like domains"/>
    <property type="match status" value="1"/>
</dbReference>
<dbReference type="InterPro" id="IPR053982">
    <property type="entry name" value="Gp44/GpP-like_C"/>
</dbReference>
<feature type="region of interest" description="Disordered" evidence="1">
    <location>
        <begin position="329"/>
        <end position="371"/>
    </location>
</feature>
<dbReference type="Pfam" id="PF21929">
    <property type="entry name" value="GpP_4th"/>
    <property type="match status" value="1"/>
</dbReference>
<reference evidence="6" key="1">
    <citation type="submission" date="2016-05" db="EMBL/GenBank/DDBJ databases">
        <title>Draft genome of Corynebacterium afermentans subsp. afermentans LCDC 88199T.</title>
        <authorList>
            <person name="Bernier A.-M."/>
            <person name="Bernard K."/>
        </authorList>
    </citation>
    <scope>NUCLEOTIDE SEQUENCE [LARGE SCALE GENOMIC DNA]</scope>
    <source>
        <strain evidence="6">NML04-0072</strain>
    </source>
</reference>